<organism evidence="1 2">
    <name type="scientific">Meloidogyne enterolobii</name>
    <name type="common">Root-knot nematode worm</name>
    <name type="synonym">Meloidogyne mayaguensis</name>
    <dbReference type="NCBI Taxonomy" id="390850"/>
    <lineage>
        <taxon>Eukaryota</taxon>
        <taxon>Metazoa</taxon>
        <taxon>Ecdysozoa</taxon>
        <taxon>Nematoda</taxon>
        <taxon>Chromadorea</taxon>
        <taxon>Rhabditida</taxon>
        <taxon>Tylenchina</taxon>
        <taxon>Tylenchomorpha</taxon>
        <taxon>Tylenchoidea</taxon>
        <taxon>Meloidogynidae</taxon>
        <taxon>Meloidogyninae</taxon>
        <taxon>Meloidogyne</taxon>
    </lineage>
</organism>
<protein>
    <submittedName>
        <fullName evidence="1">Uncharacterized protein</fullName>
    </submittedName>
</protein>
<accession>A0ACB1B2G5</accession>
<dbReference type="Proteomes" id="UP001497535">
    <property type="component" value="Unassembled WGS sequence"/>
</dbReference>
<dbReference type="EMBL" id="CAVMJV010000170">
    <property type="protein sequence ID" value="CAK5119570.1"/>
    <property type="molecule type" value="Genomic_DNA"/>
</dbReference>
<evidence type="ECO:0000313" key="2">
    <source>
        <dbReference type="Proteomes" id="UP001497535"/>
    </source>
</evidence>
<keyword evidence="2" id="KW-1185">Reference proteome</keyword>
<gene>
    <name evidence="1" type="ORF">MENTE1834_LOCUS46540</name>
</gene>
<proteinExistence type="predicted"/>
<name>A0ACB1B2G5_MELEN</name>
<evidence type="ECO:0000313" key="1">
    <source>
        <dbReference type="EMBL" id="CAK5119570.1"/>
    </source>
</evidence>
<comment type="caution">
    <text evidence="1">The sequence shown here is derived from an EMBL/GenBank/DDBJ whole genome shotgun (WGS) entry which is preliminary data.</text>
</comment>
<sequence>MKKIYKFAIRTYQIKKHNKLTIALSCFFFAEKFSKIFLLVPFILPRSLHISFPCSLQLMLLLKISWNTQNVFILSPS</sequence>
<reference evidence="1" key="1">
    <citation type="submission" date="2023-11" db="EMBL/GenBank/DDBJ databases">
        <authorList>
            <person name="Poullet M."/>
        </authorList>
    </citation>
    <scope>NUCLEOTIDE SEQUENCE</scope>
    <source>
        <strain evidence="1">E1834</strain>
    </source>
</reference>